<accession>A0A182NWH3</accession>
<name>A0A182NWH3_9DIPT</name>
<dbReference type="Proteomes" id="UP000075884">
    <property type="component" value="Unassembled WGS sequence"/>
</dbReference>
<reference evidence="1" key="2">
    <citation type="submission" date="2020-05" db="UniProtKB">
        <authorList>
            <consortium name="EnsemblMetazoa"/>
        </authorList>
    </citation>
    <scope>IDENTIFICATION</scope>
    <source>
        <strain evidence="1">WRAIR2</strain>
    </source>
</reference>
<proteinExistence type="predicted"/>
<evidence type="ECO:0000313" key="2">
    <source>
        <dbReference type="Proteomes" id="UP000075884"/>
    </source>
</evidence>
<dbReference type="AlphaFoldDB" id="A0A182NWH3"/>
<reference evidence="2" key="1">
    <citation type="submission" date="2013-03" db="EMBL/GenBank/DDBJ databases">
        <title>The Genome Sequence of Anopheles dirus WRAIR2.</title>
        <authorList>
            <consortium name="The Broad Institute Genomics Platform"/>
            <person name="Neafsey D.E."/>
            <person name="Walton C."/>
            <person name="Walker B."/>
            <person name="Young S.K."/>
            <person name="Zeng Q."/>
            <person name="Gargeya S."/>
            <person name="Fitzgerald M."/>
            <person name="Haas B."/>
            <person name="Abouelleil A."/>
            <person name="Allen A.W."/>
            <person name="Alvarado L."/>
            <person name="Arachchi H.M."/>
            <person name="Berlin A.M."/>
            <person name="Chapman S.B."/>
            <person name="Gainer-Dewar J."/>
            <person name="Goldberg J."/>
            <person name="Griggs A."/>
            <person name="Gujja S."/>
            <person name="Hansen M."/>
            <person name="Howarth C."/>
            <person name="Imamovic A."/>
            <person name="Ireland A."/>
            <person name="Larimer J."/>
            <person name="McCowan C."/>
            <person name="Murphy C."/>
            <person name="Pearson M."/>
            <person name="Poon T.W."/>
            <person name="Priest M."/>
            <person name="Roberts A."/>
            <person name="Saif S."/>
            <person name="Shea T."/>
            <person name="Sisk P."/>
            <person name="Sykes S."/>
            <person name="Wortman J."/>
            <person name="Nusbaum C."/>
            <person name="Birren B."/>
        </authorList>
    </citation>
    <scope>NUCLEOTIDE SEQUENCE [LARGE SCALE GENOMIC DNA]</scope>
    <source>
        <strain evidence="2">WRAIR2</strain>
    </source>
</reference>
<evidence type="ECO:0000313" key="1">
    <source>
        <dbReference type="EnsemblMetazoa" id="ADIR014245-PA"/>
    </source>
</evidence>
<keyword evidence="2" id="KW-1185">Reference proteome</keyword>
<organism evidence="1 2">
    <name type="scientific">Anopheles dirus</name>
    <dbReference type="NCBI Taxonomy" id="7168"/>
    <lineage>
        <taxon>Eukaryota</taxon>
        <taxon>Metazoa</taxon>
        <taxon>Ecdysozoa</taxon>
        <taxon>Arthropoda</taxon>
        <taxon>Hexapoda</taxon>
        <taxon>Insecta</taxon>
        <taxon>Pterygota</taxon>
        <taxon>Neoptera</taxon>
        <taxon>Endopterygota</taxon>
        <taxon>Diptera</taxon>
        <taxon>Nematocera</taxon>
        <taxon>Culicoidea</taxon>
        <taxon>Culicidae</taxon>
        <taxon>Anophelinae</taxon>
        <taxon>Anopheles</taxon>
    </lineage>
</organism>
<protein>
    <submittedName>
        <fullName evidence="1">Uncharacterized protein</fullName>
    </submittedName>
</protein>
<dbReference type="EnsemblMetazoa" id="ADIR014245-RA">
    <property type="protein sequence ID" value="ADIR014245-PA"/>
    <property type="gene ID" value="ADIR014245"/>
</dbReference>
<sequence>MSVCAVSRSTFNARVLTGATLGAQDRSSPPAGCAVRENSNEKLIDIATDGLEGCRWERNGPTVLKNSSVNRTPSAVVYCRSV</sequence>
<dbReference type="VEuPathDB" id="VectorBase:ADIR014245"/>